<reference evidence="3 5" key="3">
    <citation type="submission" date="2019-08" db="EMBL/GenBank/DDBJ databases">
        <authorList>
            <person name="Kuhnert P."/>
        </authorList>
    </citation>
    <scope>NUCLEOTIDE SEQUENCE [LARGE SCALE GENOMIC DNA]</scope>
    <source>
        <strain evidence="3 5">B36.5</strain>
    </source>
</reference>
<dbReference type="Proteomes" id="UP000323594">
    <property type="component" value="Chromosome"/>
</dbReference>
<protein>
    <submittedName>
        <fullName evidence="3">NAD-dependent epimerase/dehydratase family protein</fullName>
    </submittedName>
    <submittedName>
        <fullName evidence="2">UDP-N-acetylglucosamine 4-epimerase</fullName>
        <ecNumber evidence="2">5.1.3.7</ecNumber>
    </submittedName>
</protein>
<accession>A0A0B7GSC4</accession>
<dbReference type="EC" id="5.1.3.7" evidence="2"/>
<proteinExistence type="predicted"/>
<dbReference type="PANTHER" id="PTHR43245">
    <property type="entry name" value="BIFUNCTIONAL POLYMYXIN RESISTANCE PROTEIN ARNA"/>
    <property type="match status" value="1"/>
</dbReference>
<evidence type="ECO:0000313" key="2">
    <source>
        <dbReference type="EMBL" id="CEM60407.1"/>
    </source>
</evidence>
<evidence type="ECO:0000313" key="5">
    <source>
        <dbReference type="Proteomes" id="UP000323594"/>
    </source>
</evidence>
<reference evidence="4" key="1">
    <citation type="submission" date="2015-01" db="EMBL/GenBank/DDBJ databases">
        <authorList>
            <person name="Manzoor Shahid"/>
            <person name="Zubair Saima"/>
        </authorList>
    </citation>
    <scope>NUCLEOTIDE SEQUENCE [LARGE SCALE GENOMIC DNA]</scope>
    <source>
        <strain evidence="4">V1</strain>
    </source>
</reference>
<name>A0A0B7GSC4_TREPH</name>
<dbReference type="InterPro" id="IPR050177">
    <property type="entry name" value="Lipid_A_modif_metabolic_enz"/>
</dbReference>
<dbReference type="InterPro" id="IPR001509">
    <property type="entry name" value="Epimerase_deHydtase"/>
</dbReference>
<evidence type="ECO:0000313" key="3">
    <source>
        <dbReference type="EMBL" id="QEJ98036.1"/>
    </source>
</evidence>
<dbReference type="GO" id="GO:0003974">
    <property type="term" value="F:UDP-N-acetylglucosamine 4-epimerase activity"/>
    <property type="evidence" value="ECO:0007669"/>
    <property type="project" value="UniProtKB-EC"/>
</dbReference>
<dbReference type="OrthoDB" id="9771073at2"/>
<dbReference type="RefSeq" id="WP_044634192.1">
    <property type="nucleotide sequence ID" value="NZ_CDNC01000001.1"/>
</dbReference>
<gene>
    <name evidence="2" type="primary">gne</name>
    <name evidence="3" type="ORF">FUT82_08535</name>
    <name evidence="2" type="ORF">TPHV1_10075</name>
</gene>
<evidence type="ECO:0000313" key="4">
    <source>
        <dbReference type="Proteomes" id="UP000042527"/>
    </source>
</evidence>
<dbReference type="EMBL" id="CDNC01000001">
    <property type="protein sequence ID" value="CEM60407.1"/>
    <property type="molecule type" value="Genomic_DNA"/>
</dbReference>
<keyword evidence="2" id="KW-0413">Isomerase</keyword>
<dbReference type="EMBL" id="CP042817">
    <property type="protein sequence ID" value="QEJ98036.1"/>
    <property type="molecule type" value="Genomic_DNA"/>
</dbReference>
<dbReference type="Proteomes" id="UP000042527">
    <property type="component" value="Unassembled WGS sequence"/>
</dbReference>
<dbReference type="SUPFAM" id="SSF51735">
    <property type="entry name" value="NAD(P)-binding Rossmann-fold domains"/>
    <property type="match status" value="1"/>
</dbReference>
<keyword evidence="4" id="KW-1185">Reference proteome</keyword>
<evidence type="ECO:0000259" key="1">
    <source>
        <dbReference type="Pfam" id="PF01370"/>
    </source>
</evidence>
<dbReference type="Pfam" id="PF01370">
    <property type="entry name" value="Epimerase"/>
    <property type="match status" value="1"/>
</dbReference>
<organism evidence="2 4">
    <name type="scientific">Treponema phagedenis</name>
    <dbReference type="NCBI Taxonomy" id="162"/>
    <lineage>
        <taxon>Bacteria</taxon>
        <taxon>Pseudomonadati</taxon>
        <taxon>Spirochaetota</taxon>
        <taxon>Spirochaetia</taxon>
        <taxon>Spirochaetales</taxon>
        <taxon>Treponemataceae</taxon>
        <taxon>Treponema</taxon>
    </lineage>
</organism>
<feature type="domain" description="NAD-dependent epimerase/dehydratase" evidence="1">
    <location>
        <begin position="3"/>
        <end position="215"/>
    </location>
</feature>
<reference evidence="2" key="2">
    <citation type="submission" date="2015-01" db="EMBL/GenBank/DDBJ databases">
        <authorList>
            <person name="Xiang T."/>
            <person name="Song Y."/>
            <person name="Huang L."/>
            <person name="Wang B."/>
            <person name="Wu P."/>
        </authorList>
    </citation>
    <scope>NUCLEOTIDE SEQUENCE [LARGE SCALE GENOMIC DNA]</scope>
    <source>
        <strain evidence="2">V1</strain>
    </source>
</reference>
<dbReference type="AlphaFoldDB" id="A0A0B7GSC4"/>
<sequence length="329" mass="37516">MKIAIIGGSGFIGTRLTKRLLASGNTVKILDKQESKAYSEQWVYADVRDTTSLRKELDNTFDYVINLAAEHRDDVTPKSLYDDVNVTGAENVCLVCSELGIKKIIFTSSVAVYGFAPLNTNETGEINYFNDYGRTKWLAEEKYRAWLATDAHNSLTIIRPTVVFGEQNRGNVYNLLRQISSGFFPFIGNGKNKKSMAYVENITAFIEFCLHNEAGEHLFNYIDKPDFDMNTLTLEVYTILGKKNKKIFHWPYWLGFFGGLCFDLIAKITRKKLPISSIRVKKFCANTLFDSINIPATNFKPPVSLQQGLYNTIKYEFLDKVDDHVFYTE</sequence>
<dbReference type="InterPro" id="IPR036291">
    <property type="entry name" value="NAD(P)-bd_dom_sf"/>
</dbReference>
<dbReference type="Gene3D" id="3.40.50.720">
    <property type="entry name" value="NAD(P)-binding Rossmann-like Domain"/>
    <property type="match status" value="1"/>
</dbReference>